<organism evidence="1 2">
    <name type="scientific">Mycena alexandri</name>
    <dbReference type="NCBI Taxonomy" id="1745969"/>
    <lineage>
        <taxon>Eukaryota</taxon>
        <taxon>Fungi</taxon>
        <taxon>Dikarya</taxon>
        <taxon>Basidiomycota</taxon>
        <taxon>Agaricomycotina</taxon>
        <taxon>Agaricomycetes</taxon>
        <taxon>Agaricomycetidae</taxon>
        <taxon>Agaricales</taxon>
        <taxon>Marasmiineae</taxon>
        <taxon>Mycenaceae</taxon>
        <taxon>Mycena</taxon>
    </lineage>
</organism>
<protein>
    <submittedName>
        <fullName evidence="1">Uncharacterized protein</fullName>
    </submittedName>
</protein>
<dbReference type="Proteomes" id="UP001218188">
    <property type="component" value="Unassembled WGS sequence"/>
</dbReference>
<evidence type="ECO:0000313" key="1">
    <source>
        <dbReference type="EMBL" id="KAJ7028652.1"/>
    </source>
</evidence>
<dbReference type="AlphaFoldDB" id="A0AAD6SK06"/>
<accession>A0AAD6SK06</accession>
<dbReference type="EMBL" id="JARJCM010000110">
    <property type="protein sequence ID" value="KAJ7028652.1"/>
    <property type="molecule type" value="Genomic_DNA"/>
</dbReference>
<reference evidence="1" key="1">
    <citation type="submission" date="2023-03" db="EMBL/GenBank/DDBJ databases">
        <title>Massive genome expansion in bonnet fungi (Mycena s.s.) driven by repeated elements and novel gene families across ecological guilds.</title>
        <authorList>
            <consortium name="Lawrence Berkeley National Laboratory"/>
            <person name="Harder C.B."/>
            <person name="Miyauchi S."/>
            <person name="Viragh M."/>
            <person name="Kuo A."/>
            <person name="Thoen E."/>
            <person name="Andreopoulos B."/>
            <person name="Lu D."/>
            <person name="Skrede I."/>
            <person name="Drula E."/>
            <person name="Henrissat B."/>
            <person name="Morin E."/>
            <person name="Kohler A."/>
            <person name="Barry K."/>
            <person name="LaButti K."/>
            <person name="Morin E."/>
            <person name="Salamov A."/>
            <person name="Lipzen A."/>
            <person name="Mereny Z."/>
            <person name="Hegedus B."/>
            <person name="Baldrian P."/>
            <person name="Stursova M."/>
            <person name="Weitz H."/>
            <person name="Taylor A."/>
            <person name="Grigoriev I.V."/>
            <person name="Nagy L.G."/>
            <person name="Martin F."/>
            <person name="Kauserud H."/>
        </authorList>
    </citation>
    <scope>NUCLEOTIDE SEQUENCE</scope>
    <source>
        <strain evidence="1">CBHHK200</strain>
    </source>
</reference>
<name>A0AAD6SK06_9AGAR</name>
<gene>
    <name evidence="1" type="ORF">C8F04DRAFT_60863</name>
</gene>
<comment type="caution">
    <text evidence="1">The sequence shown here is derived from an EMBL/GenBank/DDBJ whole genome shotgun (WGS) entry which is preliminary data.</text>
</comment>
<sequence>MSQRRQAWRFLALSPGPRRKRRKEPTTALLTWDAIRTLLELVEQSADICPPLKSAVGAVSGLCNLADRLAASDANADTLGLPVFTILKAIHSSIDLEKPVPQHLLHSIVQFKQLLIEIQTAMEVLAKESHVLHVLRLRRNESQLAKFTVRLELLAEEFTIGTMAAQTVSLAHIKNTVQTVSTAASALEHSNSTLEHSITLLRSQVKLLQFTVVFLA</sequence>
<keyword evidence="2" id="KW-1185">Reference proteome</keyword>
<evidence type="ECO:0000313" key="2">
    <source>
        <dbReference type="Proteomes" id="UP001218188"/>
    </source>
</evidence>
<proteinExistence type="predicted"/>